<reference evidence="4 5" key="2">
    <citation type="submission" date="2024-07" db="EMBL/GenBank/DDBJ databases">
        <authorList>
            <person name="Akdeniz Z."/>
        </authorList>
    </citation>
    <scope>NUCLEOTIDE SEQUENCE [LARGE SCALE GENOMIC DNA]</scope>
</reference>
<comment type="caution">
    <text evidence="3">The sequence shown here is derived from an EMBL/GenBank/DDBJ whole genome shotgun (WGS) entry which is preliminary data.</text>
</comment>
<evidence type="ECO:0000313" key="3">
    <source>
        <dbReference type="EMBL" id="CAI9975995.1"/>
    </source>
</evidence>
<evidence type="ECO:0000256" key="2">
    <source>
        <dbReference type="ARBA" id="ARBA00022737"/>
    </source>
</evidence>
<gene>
    <name evidence="4" type="ORF">HINF_LOCUS51532</name>
    <name evidence="3" type="ORF">HINF_LOCUS63640</name>
</gene>
<dbReference type="EMBL" id="CAXDID020000252">
    <property type="protein sequence ID" value="CAL6064800.1"/>
    <property type="molecule type" value="Genomic_DNA"/>
</dbReference>
<evidence type="ECO:0000256" key="1">
    <source>
        <dbReference type="ARBA" id="ARBA00022614"/>
    </source>
</evidence>
<dbReference type="PANTHER" id="PTHR46652:SF3">
    <property type="entry name" value="LEUCINE-RICH REPEAT-CONTAINING PROTEIN 9"/>
    <property type="match status" value="1"/>
</dbReference>
<protein>
    <submittedName>
        <fullName evidence="3">Uncharacterized protein</fullName>
    </submittedName>
</protein>
<dbReference type="InterPro" id="IPR050836">
    <property type="entry name" value="SDS22/Internalin_LRR"/>
</dbReference>
<dbReference type="SMART" id="SM00364">
    <property type="entry name" value="LRR_BAC"/>
    <property type="match status" value="5"/>
</dbReference>
<dbReference type="Gene3D" id="3.80.10.10">
    <property type="entry name" value="Ribonuclease Inhibitor"/>
    <property type="match status" value="8"/>
</dbReference>
<dbReference type="InterPro" id="IPR001611">
    <property type="entry name" value="Leu-rich_rpt"/>
</dbReference>
<accession>A0AA86S0L9</accession>
<keyword evidence="2" id="KW-0677">Repeat</keyword>
<dbReference type="Pfam" id="PF12799">
    <property type="entry name" value="LRR_4"/>
    <property type="match status" value="3"/>
</dbReference>
<dbReference type="PANTHER" id="PTHR46652">
    <property type="entry name" value="LEUCINE-RICH REPEAT AND IQ DOMAIN-CONTAINING PROTEIN 1-RELATED"/>
    <property type="match status" value="1"/>
</dbReference>
<sequence length="1435" mass="167159">METILWSSAENMDQLISKEFRGKECILIENVIHTKLDYVPLAVKYLTIRSCNLLSLKGMHLPNLEYLDVSSNPLYSLCEISTTKLVTLIISNTSVADIAPVATIKTLKHFRAENCFIVNFLPLIQHFNFTVQWLSAQFVPDLKHFQMILIPKEDENEAEKIMSALLEFKNESDYTVKMILRYANVVENGELKVENDQEITNFRFTDYINAFKAMFDKCCNIVFENTPKKLKELSITNSHLISVEGVQNMTELELVNFNFNDLLFIDPIKALTKLKHAFVDGNMLHDLKVIKNLPNFAYNAIQKQRIATMDDYKKILKNQFSEIKVKELMEVCKNNQKFDEEFVYDTKMISQLKPHVQGKNLKIINNQDLNSIQFIDQLNIDELNIQNCKNVTCQRIPKFIQKLIINNCQLTTEKLVGIEQIEKITSLDLGLNALTDNSLNVIAEMKTLVELNLSLNRLENVEKLKQLTLLKQLDLNQNRIKDISSFNQLINLQNFDGSYNNLSQVSLQNMNRLKVLNLSNNQIYQIDGLQNLANLVYLNLSNNLIDSLEFCKDLRHLIDIRVHGNSIKDYSPILNHTNYQLIWQEHIQQNTHEIDNTDLTPKESTEIQQNLILKVNQKTEQIIRQDNINQNQSEYLNCKFYDKLQKDNQNLDNILFYMTQYNYVLKSVNTYLLEYLIKLNLSSLRIRYISLLKELVHLTHLNLSNNNIYNINSLKQLIKLHYLNLNNNRIIICAPLKHICNVTDLRINKNLINDLETVTKMKYFKYSWIQNYSHQHELTVYDYQQYLDNRSIILSQTMMDSLNEQRNTTSDIIHDSFMCHHYKNQIYDKKLVIENEQKLNSIAFIDQLDVQELTVIQCNNLTFQRVSFKITNLTINKCKLYHLNGIENMKQLSYLNLNNNKLLIIEQISKLNNLKSFQADYNMIQDFQFKPECAYYQNKPQKIDYENYIQATKYKLSVQQLIANFREKANKTDQLLLDLSKYEHQLLNKFKTQVKNGRLLIQFDNDIQFLKFLDQLLVTQVQIKYCTNIQFSRAPYKVTSLTINYCGLIHLTGISGWLSLIELNLANNKLGDISELGKLKQITKLDLSFNGLLHVHDLQFLDQLTQLNLNNNQLSNLSGLAGCKQLVELSLSHNNLEDISELSALSKLLSVDLSHNRLGKIDDLVQLTQLISLNLNYNKLLFIQPISALTSLKVFSADYNYISDFNKLSLMPNFKQSFVYFQNTAQPSDYQYYLRFNPQLSLQYLLSEISLNQQANEHIINEYEKRMTVKYRPIVGAEGPGTLYISNDPDLKDFAFTDQFNLPNYLIIQNCPNIQFKRTPIKIKRLRICKCDLKSVSGIEKMTQLTYLSLYSNQLTQVNWIKNLTQLQILDLQNNNIVNIEGLRALTGLQTLQLQNNKIQSFEALQGHANKKSGKYQLEMQTIPTLQEIAEQERE</sequence>
<dbReference type="InterPro" id="IPR003591">
    <property type="entry name" value="Leu-rich_rpt_typical-subtyp"/>
</dbReference>
<dbReference type="InterPro" id="IPR032675">
    <property type="entry name" value="LRR_dom_sf"/>
</dbReference>
<organism evidence="3">
    <name type="scientific">Hexamita inflata</name>
    <dbReference type="NCBI Taxonomy" id="28002"/>
    <lineage>
        <taxon>Eukaryota</taxon>
        <taxon>Metamonada</taxon>
        <taxon>Diplomonadida</taxon>
        <taxon>Hexamitidae</taxon>
        <taxon>Hexamitinae</taxon>
        <taxon>Hexamita</taxon>
    </lineage>
</organism>
<dbReference type="InterPro" id="IPR025875">
    <property type="entry name" value="Leu-rich_rpt_4"/>
</dbReference>
<reference evidence="3" key="1">
    <citation type="submission" date="2023-06" db="EMBL/GenBank/DDBJ databases">
        <authorList>
            <person name="Kurt Z."/>
        </authorList>
    </citation>
    <scope>NUCLEOTIDE SEQUENCE</scope>
</reference>
<dbReference type="SMART" id="SM00369">
    <property type="entry name" value="LRR_TYP"/>
    <property type="match status" value="12"/>
</dbReference>
<keyword evidence="1" id="KW-0433">Leucine-rich repeat</keyword>
<dbReference type="EMBL" id="CATOUU010001171">
    <property type="protein sequence ID" value="CAI9975995.1"/>
    <property type="molecule type" value="Genomic_DNA"/>
</dbReference>
<name>A0AA86S0L9_9EUKA</name>
<proteinExistence type="predicted"/>
<evidence type="ECO:0000313" key="5">
    <source>
        <dbReference type="Proteomes" id="UP001642409"/>
    </source>
</evidence>
<dbReference type="SMART" id="SM00365">
    <property type="entry name" value="LRR_SD22"/>
    <property type="match status" value="18"/>
</dbReference>
<dbReference type="Proteomes" id="UP001642409">
    <property type="component" value="Unassembled WGS sequence"/>
</dbReference>
<dbReference type="PROSITE" id="PS51450">
    <property type="entry name" value="LRR"/>
    <property type="match status" value="15"/>
</dbReference>
<dbReference type="SUPFAM" id="SSF52058">
    <property type="entry name" value="L domain-like"/>
    <property type="match status" value="5"/>
</dbReference>
<evidence type="ECO:0000313" key="4">
    <source>
        <dbReference type="EMBL" id="CAL6064800.1"/>
    </source>
</evidence>
<keyword evidence="5" id="KW-1185">Reference proteome</keyword>